<dbReference type="InterPro" id="IPR000182">
    <property type="entry name" value="GNAT_dom"/>
</dbReference>
<dbReference type="SUPFAM" id="SSF55729">
    <property type="entry name" value="Acyl-CoA N-acyltransferases (Nat)"/>
    <property type="match status" value="1"/>
</dbReference>
<keyword evidence="4" id="KW-1185">Reference proteome</keyword>
<evidence type="ECO:0000256" key="1">
    <source>
        <dbReference type="SAM" id="MobiDB-lite"/>
    </source>
</evidence>
<dbReference type="Pfam" id="PF00583">
    <property type="entry name" value="Acetyltransf_1"/>
    <property type="match status" value="1"/>
</dbReference>
<proteinExistence type="predicted"/>
<dbReference type="Proteomes" id="UP000437065">
    <property type="component" value="Unassembled WGS sequence"/>
</dbReference>
<gene>
    <name evidence="3" type="ORF">GRX01_12955</name>
</gene>
<sequence>MEFRLLGWPADGVVLRLDHREYAYAGKFVMSSTGKAVALDRDGIDDGRDGDERGGRPGDESDDRHGEDGAGEFRLPEDPKREFVAPAGAVAFNEDRTDPGALWLRYVTVRGDRRGEGIGPRLCAFVVGRAAERGYERVRIAVNNAYSYEALHKVGFAWTGRGTGIAELVLERPADRPAVVDPDAYGEGLATIAAREDVGDDERAFARRKRDRGPPTVEGASG</sequence>
<evidence type="ECO:0000259" key="2">
    <source>
        <dbReference type="Pfam" id="PF00583"/>
    </source>
</evidence>
<dbReference type="GO" id="GO:0016747">
    <property type="term" value="F:acyltransferase activity, transferring groups other than amino-acyl groups"/>
    <property type="evidence" value="ECO:0007669"/>
    <property type="project" value="InterPro"/>
</dbReference>
<dbReference type="InterPro" id="IPR016181">
    <property type="entry name" value="Acyl_CoA_acyltransferase"/>
</dbReference>
<name>A0A6B0T088_9EURY</name>
<reference evidence="3 4" key="1">
    <citation type="submission" date="2019-12" db="EMBL/GenBank/DDBJ databases">
        <title>Isolation and characterization of three novel carbon monoxide-oxidizing members of Halobacteria from salione crusts and soils.</title>
        <authorList>
            <person name="Myers M.R."/>
            <person name="King G.M."/>
        </authorList>
    </citation>
    <scope>NUCLEOTIDE SEQUENCE [LARGE SCALE GENOMIC DNA]</scope>
    <source>
        <strain evidence="3 4">WSA2</strain>
    </source>
</reference>
<dbReference type="EMBL" id="WUUS01000008">
    <property type="protein sequence ID" value="MXR42243.1"/>
    <property type="molecule type" value="Genomic_DNA"/>
</dbReference>
<dbReference type="Gene3D" id="3.40.630.30">
    <property type="match status" value="1"/>
</dbReference>
<keyword evidence="3" id="KW-0808">Transferase</keyword>
<dbReference type="RefSeq" id="WP_321168094.1">
    <property type="nucleotide sequence ID" value="NZ_WUUS01000008.1"/>
</dbReference>
<comment type="caution">
    <text evidence="3">The sequence shown here is derived from an EMBL/GenBank/DDBJ whole genome shotgun (WGS) entry which is preliminary data.</text>
</comment>
<feature type="region of interest" description="Disordered" evidence="1">
    <location>
        <begin position="40"/>
        <end position="78"/>
    </location>
</feature>
<feature type="domain" description="N-acetyltransferase" evidence="2">
    <location>
        <begin position="86"/>
        <end position="156"/>
    </location>
</feature>
<evidence type="ECO:0000313" key="3">
    <source>
        <dbReference type="EMBL" id="MXR42243.1"/>
    </source>
</evidence>
<protein>
    <submittedName>
        <fullName evidence="3">GNAT family N-acetyltransferase</fullName>
    </submittedName>
</protein>
<dbReference type="CDD" id="cd04301">
    <property type="entry name" value="NAT_SF"/>
    <property type="match status" value="1"/>
</dbReference>
<organism evidence="3 4">
    <name type="scientific">Halobaculum saliterrae</name>
    <dbReference type="NCBI Taxonomy" id="2073113"/>
    <lineage>
        <taxon>Archaea</taxon>
        <taxon>Methanobacteriati</taxon>
        <taxon>Methanobacteriota</taxon>
        <taxon>Stenosarchaea group</taxon>
        <taxon>Halobacteria</taxon>
        <taxon>Halobacteriales</taxon>
        <taxon>Haloferacaceae</taxon>
        <taxon>Halobaculum</taxon>
    </lineage>
</organism>
<feature type="region of interest" description="Disordered" evidence="1">
    <location>
        <begin position="200"/>
        <end position="222"/>
    </location>
</feature>
<evidence type="ECO:0000313" key="4">
    <source>
        <dbReference type="Proteomes" id="UP000437065"/>
    </source>
</evidence>
<dbReference type="AlphaFoldDB" id="A0A6B0T088"/>
<feature type="compositionally biased region" description="Basic and acidic residues" evidence="1">
    <location>
        <begin position="40"/>
        <end position="68"/>
    </location>
</feature>
<accession>A0A6B0T088</accession>